<evidence type="ECO:0000256" key="4">
    <source>
        <dbReference type="PROSITE-ProRule" id="PRU00600"/>
    </source>
</evidence>
<feature type="region of interest" description="Disordered" evidence="5">
    <location>
        <begin position="251"/>
        <end position="380"/>
    </location>
</feature>
<dbReference type="GO" id="GO:0008270">
    <property type="term" value="F:zinc ion binding"/>
    <property type="evidence" value="ECO:0007669"/>
    <property type="project" value="UniProtKB-KW"/>
</dbReference>
<dbReference type="GO" id="GO:0003676">
    <property type="term" value="F:nucleic acid binding"/>
    <property type="evidence" value="ECO:0007669"/>
    <property type="project" value="InterPro"/>
</dbReference>
<proteinExistence type="predicted"/>
<evidence type="ECO:0000256" key="2">
    <source>
        <dbReference type="ARBA" id="ARBA00022771"/>
    </source>
</evidence>
<dbReference type="InterPro" id="IPR006572">
    <property type="entry name" value="Znf_DBF"/>
</dbReference>
<dbReference type="InterPro" id="IPR051590">
    <property type="entry name" value="Replication_Regulatory_Kinase"/>
</dbReference>
<organism evidence="7 8">
    <name type="scientific">Macrostomum lignano</name>
    <dbReference type="NCBI Taxonomy" id="282301"/>
    <lineage>
        <taxon>Eukaryota</taxon>
        <taxon>Metazoa</taxon>
        <taxon>Spiralia</taxon>
        <taxon>Lophotrochozoa</taxon>
        <taxon>Platyhelminthes</taxon>
        <taxon>Rhabditophora</taxon>
        <taxon>Macrostomorpha</taxon>
        <taxon>Macrostomida</taxon>
        <taxon>Macrostomidae</taxon>
        <taxon>Macrostomum</taxon>
    </lineage>
</organism>
<dbReference type="CDD" id="cd00027">
    <property type="entry name" value="BRCT"/>
    <property type="match status" value="1"/>
</dbReference>
<dbReference type="Pfam" id="PF07535">
    <property type="entry name" value="zf-DBF"/>
    <property type="match status" value="1"/>
</dbReference>
<keyword evidence="1" id="KW-0479">Metal-binding</keyword>
<evidence type="ECO:0000256" key="1">
    <source>
        <dbReference type="ARBA" id="ARBA00022723"/>
    </source>
</evidence>
<dbReference type="WBParaSite" id="maker-uti_cns_0000155-snap-gene-0.14-mRNA-1">
    <property type="protein sequence ID" value="maker-uti_cns_0000155-snap-gene-0.14-mRNA-1"/>
    <property type="gene ID" value="maker-uti_cns_0000155-snap-gene-0.14"/>
</dbReference>
<dbReference type="AlphaFoldDB" id="A0A1I8FWK5"/>
<evidence type="ECO:0000313" key="8">
    <source>
        <dbReference type="WBParaSite" id="maker-uti_cns_0000155-snap-gene-0.14-mRNA-1"/>
    </source>
</evidence>
<reference evidence="8" key="1">
    <citation type="submission" date="2016-11" db="UniProtKB">
        <authorList>
            <consortium name="WormBaseParasite"/>
        </authorList>
    </citation>
    <scope>IDENTIFICATION</scope>
</reference>
<feature type="compositionally biased region" description="Basic and acidic residues" evidence="5">
    <location>
        <begin position="181"/>
        <end position="198"/>
    </location>
</feature>
<accession>A0A1I8FWK5</accession>
<dbReference type="Gene3D" id="6.10.250.3410">
    <property type="entry name" value="DBF zinc finger"/>
    <property type="match status" value="1"/>
</dbReference>
<protein>
    <submittedName>
        <fullName evidence="8">DBF4-type domain-containing protein</fullName>
    </submittedName>
</protein>
<sequence length="380" mass="42788">GCLVEQFTLDSLRGKRVFFLYGESQKRQKKLESAVVYYGGSVASFFSNEVDLIIADDSAVSIEAKQSFSEFSRGFTMQQRAVTQTSSSQCRIVKTFEDILTKARLLQIPVYTPAIFRDRIRDQVSQHELCQKTISSGRFAEEDRNLTPPAVVVTDAQHLLRPIFKDNIDVVDIFANPRANNNDEKNRQKPDGKEKRKGRCENCREAYDDFNQHITLSQKHQDFVSNKKFFTEIDQIISTLPTLDSALNEATQKATAPMTHHDTKKPDSKALPNIFQQNDGDRRQAASLGENRQSARKYVDTESKKEPEVEFRSRQIERTGASKRGRKSRSRSRSASRLDEGAQSHNATADAGATPASKKAASPGENRRSTGKSVDTESRK</sequence>
<evidence type="ECO:0000313" key="7">
    <source>
        <dbReference type="Proteomes" id="UP000095280"/>
    </source>
</evidence>
<dbReference type="Proteomes" id="UP000095280">
    <property type="component" value="Unplaced"/>
</dbReference>
<dbReference type="PANTHER" id="PTHR15375">
    <property type="entry name" value="ACTIVATOR OF S-PHASE KINASE-RELATED"/>
    <property type="match status" value="1"/>
</dbReference>
<dbReference type="InterPro" id="IPR038545">
    <property type="entry name" value="Znf_DBF_sf"/>
</dbReference>
<evidence type="ECO:0000256" key="5">
    <source>
        <dbReference type="SAM" id="MobiDB-lite"/>
    </source>
</evidence>
<feature type="compositionally biased region" description="Basic and acidic residues" evidence="5">
    <location>
        <begin position="259"/>
        <end position="268"/>
    </location>
</feature>
<dbReference type="GO" id="GO:0010571">
    <property type="term" value="P:positive regulation of nuclear cell cycle DNA replication"/>
    <property type="evidence" value="ECO:0007669"/>
    <property type="project" value="TreeGrafter"/>
</dbReference>
<keyword evidence="7" id="KW-1185">Reference proteome</keyword>
<dbReference type="FunFam" id="6.10.250.3410:FF:000001">
    <property type="entry name" value="Protein DBF4 homolog A"/>
    <property type="match status" value="1"/>
</dbReference>
<dbReference type="SUPFAM" id="SSF52113">
    <property type="entry name" value="BRCT domain"/>
    <property type="match status" value="1"/>
</dbReference>
<name>A0A1I8FWK5_9PLAT</name>
<feature type="compositionally biased region" description="Basic residues" evidence="5">
    <location>
        <begin position="321"/>
        <end position="334"/>
    </location>
</feature>
<feature type="compositionally biased region" description="Basic and acidic residues" evidence="5">
    <location>
        <begin position="297"/>
        <end position="317"/>
    </location>
</feature>
<keyword evidence="2 4" id="KW-0863">Zinc-finger</keyword>
<keyword evidence="3" id="KW-0862">Zinc</keyword>
<evidence type="ECO:0000256" key="3">
    <source>
        <dbReference type="ARBA" id="ARBA00022833"/>
    </source>
</evidence>
<dbReference type="PANTHER" id="PTHR15375:SF26">
    <property type="entry name" value="PROTEIN CHIFFON"/>
    <property type="match status" value="1"/>
</dbReference>
<dbReference type="InterPro" id="IPR036420">
    <property type="entry name" value="BRCT_dom_sf"/>
</dbReference>
<dbReference type="PROSITE" id="PS51265">
    <property type="entry name" value="ZF_DBF4"/>
    <property type="match status" value="1"/>
</dbReference>
<dbReference type="SMART" id="SM00586">
    <property type="entry name" value="ZnF_DBF"/>
    <property type="match status" value="1"/>
</dbReference>
<feature type="domain" description="DBF4-type" evidence="6">
    <location>
        <begin position="193"/>
        <end position="243"/>
    </location>
</feature>
<evidence type="ECO:0000259" key="6">
    <source>
        <dbReference type="PROSITE" id="PS51265"/>
    </source>
</evidence>
<feature type="region of interest" description="Disordered" evidence="5">
    <location>
        <begin position="178"/>
        <end position="198"/>
    </location>
</feature>
<dbReference type="GO" id="GO:0031431">
    <property type="term" value="C:Dbf4-dependent protein kinase complex"/>
    <property type="evidence" value="ECO:0007669"/>
    <property type="project" value="TreeGrafter"/>
</dbReference>
<dbReference type="GO" id="GO:1901987">
    <property type="term" value="P:regulation of cell cycle phase transition"/>
    <property type="evidence" value="ECO:0007669"/>
    <property type="project" value="TreeGrafter"/>
</dbReference>
<dbReference type="GO" id="GO:0043539">
    <property type="term" value="F:protein serine/threonine kinase activator activity"/>
    <property type="evidence" value="ECO:0007669"/>
    <property type="project" value="TreeGrafter"/>
</dbReference>